<accession>A0A8C7GWA6</accession>
<dbReference type="PANTHER" id="PTHR43372:SF4">
    <property type="entry name" value="FATTY-ACID AMIDE HYDROLASE 2"/>
    <property type="match status" value="1"/>
</dbReference>
<evidence type="ECO:0000259" key="2">
    <source>
        <dbReference type="Pfam" id="PF01425"/>
    </source>
</evidence>
<dbReference type="AlphaFoldDB" id="A0A8C7GWA6"/>
<evidence type="ECO:0000313" key="4">
    <source>
        <dbReference type="Proteomes" id="UP000694557"/>
    </source>
</evidence>
<keyword evidence="4" id="KW-1185">Reference proteome</keyword>
<organism evidence="3 4">
    <name type="scientific">Oncorhynchus kisutch</name>
    <name type="common">Coho salmon</name>
    <name type="synonym">Salmo kisutch</name>
    <dbReference type="NCBI Taxonomy" id="8019"/>
    <lineage>
        <taxon>Eukaryota</taxon>
        <taxon>Metazoa</taxon>
        <taxon>Chordata</taxon>
        <taxon>Craniata</taxon>
        <taxon>Vertebrata</taxon>
        <taxon>Euteleostomi</taxon>
        <taxon>Actinopterygii</taxon>
        <taxon>Neopterygii</taxon>
        <taxon>Teleostei</taxon>
        <taxon>Protacanthopterygii</taxon>
        <taxon>Salmoniformes</taxon>
        <taxon>Salmonidae</taxon>
        <taxon>Salmoninae</taxon>
        <taxon>Oncorhynchus</taxon>
    </lineage>
</organism>
<dbReference type="Proteomes" id="UP000694557">
    <property type="component" value="Unassembled WGS sequence"/>
</dbReference>
<dbReference type="InterPro" id="IPR036928">
    <property type="entry name" value="AS_sf"/>
</dbReference>
<protein>
    <recommendedName>
        <fullName evidence="2">Amidase domain-containing protein</fullName>
    </recommendedName>
</protein>
<comment type="similarity">
    <text evidence="1">Belongs to the amidase family.</text>
</comment>
<name>A0A8C7GWA6_ONCKI</name>
<dbReference type="Ensembl" id="ENSOKIT00005051930.1">
    <property type="protein sequence ID" value="ENSOKIP00005049271.1"/>
    <property type="gene ID" value="ENSOKIG00005020677.1"/>
</dbReference>
<dbReference type="InterPro" id="IPR052739">
    <property type="entry name" value="FAAH2"/>
</dbReference>
<dbReference type="PROSITE" id="PS00571">
    <property type="entry name" value="AMIDASES"/>
    <property type="match status" value="1"/>
</dbReference>
<reference evidence="3" key="1">
    <citation type="submission" date="2025-08" db="UniProtKB">
        <authorList>
            <consortium name="Ensembl"/>
        </authorList>
    </citation>
    <scope>IDENTIFICATION</scope>
</reference>
<dbReference type="SUPFAM" id="SSF75304">
    <property type="entry name" value="Amidase signature (AS) enzymes"/>
    <property type="match status" value="1"/>
</dbReference>
<gene>
    <name evidence="3" type="primary">LOC109877111</name>
</gene>
<reference evidence="3" key="2">
    <citation type="submission" date="2025-09" db="UniProtKB">
        <authorList>
            <consortium name="Ensembl"/>
        </authorList>
    </citation>
    <scope>IDENTIFICATION</scope>
</reference>
<dbReference type="Gene3D" id="3.90.1300.10">
    <property type="entry name" value="Amidase signature (AS) domain"/>
    <property type="match status" value="1"/>
</dbReference>
<feature type="domain" description="Amidase" evidence="2">
    <location>
        <begin position="256"/>
        <end position="671"/>
    </location>
</feature>
<proteinExistence type="inferred from homology"/>
<dbReference type="GO" id="GO:0012505">
    <property type="term" value="C:endomembrane system"/>
    <property type="evidence" value="ECO:0007669"/>
    <property type="project" value="TreeGrafter"/>
</dbReference>
<dbReference type="InterPro" id="IPR020556">
    <property type="entry name" value="Amidase_CS"/>
</dbReference>
<sequence>MREDTYFHCAFKSTTLPSSLLLPPILCPPLLPPPSPSLSAPPTTPLSLCPPLLPPLSLSLSVRPSYHPLSLSVRPSYHPSLSLSAALLPPPLSLCPPLLPPPSLSLRPSYHPPLSLCPPLLPPPLSLCPPLLPPPLSLCPPLLPPLSLSLSAPSYHPSLSPLSPLFSLSFPPTTPSLSLSAPTTPLSLSLPPLLPPLSLSSVRPSYHPSLSLSLLSLSSLSVRPYLPPLSLSLSLSAPPSTPLSLCPPFHPSLSLFSLALQEAAQVDKLIEEETGGEDVLEDRLPLLGVPFTVKEAFSLQGMPNSTGLVSRRGVISATDAPPVALLKRAGAIPLGVTNCSELCMWLESHNRLYGITNNPYDLERIPGGSSGGEGSILGGGGSVIGVGSDVGGSIRIPAFFNGIFGHKPTSGVVSNVGQFPPASGQQPGFLCTGPMCRYAQDLLPMLRVMGGANADRLSLSSEVDLKRLRFFSVPHDGGSPLVSPVDQQLVLAQRRVVERLEADLGVKVQQLKIPQLKYSFQIWSAMMGAPGKDGKQPTSFAELMSDHGKKVWPLWEMAKWTVGLSKHTVAAIGLVLVEMFQRSQPTQLILQQKESLQKDLEELLGTDGVLLYPSHPHLAPKHHHPLFTPFNFSYTGIFNILGLPVTQCPLGLSEEGLPLGLQLVVGKQQDRLSLATAVFLEKTFGGWRDPGSIATATTQLDTRRGASTTAS</sequence>
<dbReference type="GeneTree" id="ENSGT00940000162502"/>
<evidence type="ECO:0000256" key="1">
    <source>
        <dbReference type="ARBA" id="ARBA00009199"/>
    </source>
</evidence>
<dbReference type="PANTHER" id="PTHR43372">
    <property type="entry name" value="FATTY-ACID AMIDE HYDROLASE"/>
    <property type="match status" value="1"/>
</dbReference>
<evidence type="ECO:0000313" key="3">
    <source>
        <dbReference type="Ensembl" id="ENSOKIP00005049271.1"/>
    </source>
</evidence>
<dbReference type="InterPro" id="IPR023631">
    <property type="entry name" value="Amidase_dom"/>
</dbReference>
<dbReference type="Pfam" id="PF01425">
    <property type="entry name" value="Amidase"/>
    <property type="match status" value="1"/>
</dbReference>